<comment type="caution">
    <text evidence="2">The sequence shown here is derived from an EMBL/GenBank/DDBJ whole genome shotgun (WGS) entry which is preliminary data.</text>
</comment>
<feature type="region of interest" description="Disordered" evidence="1">
    <location>
        <begin position="53"/>
        <end position="90"/>
    </location>
</feature>
<gene>
    <name evidence="2" type="ORF">PDIGIT_LOCUS12273</name>
</gene>
<proteinExistence type="predicted"/>
<dbReference type="AlphaFoldDB" id="A0A9W4XVB9"/>
<sequence>MIVMHAFPSAVANTRCKNSAKCSQPAHDHSNAGFDMYQREGVNNAKFHSSLAVAKTAADRTPQADSDLENVQAKEAKNTDFLGSSKKRIA</sequence>
<accession>A0A9W4XVB9</accession>
<keyword evidence="3" id="KW-1185">Reference proteome</keyword>
<organism evidence="2 3">
    <name type="scientific">Periconia digitata</name>
    <dbReference type="NCBI Taxonomy" id="1303443"/>
    <lineage>
        <taxon>Eukaryota</taxon>
        <taxon>Fungi</taxon>
        <taxon>Dikarya</taxon>
        <taxon>Ascomycota</taxon>
        <taxon>Pezizomycotina</taxon>
        <taxon>Dothideomycetes</taxon>
        <taxon>Pleosporomycetidae</taxon>
        <taxon>Pleosporales</taxon>
        <taxon>Massarineae</taxon>
        <taxon>Periconiaceae</taxon>
        <taxon>Periconia</taxon>
    </lineage>
</organism>
<dbReference type="Proteomes" id="UP001152607">
    <property type="component" value="Unassembled WGS sequence"/>
</dbReference>
<evidence type="ECO:0000256" key="1">
    <source>
        <dbReference type="SAM" id="MobiDB-lite"/>
    </source>
</evidence>
<reference evidence="2" key="1">
    <citation type="submission" date="2023-01" db="EMBL/GenBank/DDBJ databases">
        <authorList>
            <person name="Van Ghelder C."/>
            <person name="Rancurel C."/>
        </authorList>
    </citation>
    <scope>NUCLEOTIDE SEQUENCE</scope>
    <source>
        <strain evidence="2">CNCM I-4278</strain>
    </source>
</reference>
<protein>
    <submittedName>
        <fullName evidence="2">Uncharacterized protein</fullName>
    </submittedName>
</protein>
<evidence type="ECO:0000313" key="2">
    <source>
        <dbReference type="EMBL" id="CAI6339126.1"/>
    </source>
</evidence>
<evidence type="ECO:0000313" key="3">
    <source>
        <dbReference type="Proteomes" id="UP001152607"/>
    </source>
</evidence>
<name>A0A9W4XVB9_9PLEO</name>
<dbReference type="EMBL" id="CAOQHR010000009">
    <property type="protein sequence ID" value="CAI6339126.1"/>
    <property type="molecule type" value="Genomic_DNA"/>
</dbReference>